<gene>
    <name evidence="5" type="ORF">RJ641_009436</name>
</gene>
<protein>
    <submittedName>
        <fullName evidence="5">RNA recognition motif domain</fullName>
    </submittedName>
</protein>
<feature type="non-terminal residue" evidence="5">
    <location>
        <position position="257"/>
    </location>
</feature>
<accession>A0AAN8Z7C8</accession>
<evidence type="ECO:0000256" key="3">
    <source>
        <dbReference type="SAM" id="MobiDB-lite"/>
    </source>
</evidence>
<dbReference type="SUPFAM" id="SSF54928">
    <property type="entry name" value="RNA-binding domain, RBD"/>
    <property type="match status" value="1"/>
</dbReference>
<dbReference type="InterPro" id="IPR052462">
    <property type="entry name" value="SLIRP/GR-RBP-like"/>
</dbReference>
<dbReference type="GO" id="GO:0003723">
    <property type="term" value="F:RNA binding"/>
    <property type="evidence" value="ECO:0007669"/>
    <property type="project" value="UniProtKB-UniRule"/>
</dbReference>
<feature type="compositionally biased region" description="Polar residues" evidence="3">
    <location>
        <begin position="238"/>
        <end position="247"/>
    </location>
</feature>
<dbReference type="PRINTS" id="PR01228">
    <property type="entry name" value="EGGSHELL"/>
</dbReference>
<dbReference type="InterPro" id="IPR000504">
    <property type="entry name" value="RRM_dom"/>
</dbReference>
<comment type="caution">
    <text evidence="5">The sequence shown here is derived from an EMBL/GenBank/DDBJ whole genome shotgun (WGS) entry which is preliminary data.</text>
</comment>
<organism evidence="5 6">
    <name type="scientific">Dillenia turbinata</name>
    <dbReference type="NCBI Taxonomy" id="194707"/>
    <lineage>
        <taxon>Eukaryota</taxon>
        <taxon>Viridiplantae</taxon>
        <taxon>Streptophyta</taxon>
        <taxon>Embryophyta</taxon>
        <taxon>Tracheophyta</taxon>
        <taxon>Spermatophyta</taxon>
        <taxon>Magnoliopsida</taxon>
        <taxon>eudicotyledons</taxon>
        <taxon>Gunneridae</taxon>
        <taxon>Pentapetalae</taxon>
        <taxon>Dilleniales</taxon>
        <taxon>Dilleniaceae</taxon>
        <taxon>Dillenia</taxon>
    </lineage>
</organism>
<proteinExistence type="predicted"/>
<dbReference type="InterPro" id="IPR035979">
    <property type="entry name" value="RBD_domain_sf"/>
</dbReference>
<evidence type="ECO:0000313" key="6">
    <source>
        <dbReference type="Proteomes" id="UP001370490"/>
    </source>
</evidence>
<reference evidence="5 6" key="1">
    <citation type="submission" date="2023-12" db="EMBL/GenBank/DDBJ databases">
        <title>A high-quality genome assembly for Dillenia turbinata (Dilleniales).</title>
        <authorList>
            <person name="Chanderbali A."/>
        </authorList>
    </citation>
    <scope>NUCLEOTIDE SEQUENCE [LARGE SCALE GENOMIC DNA]</scope>
    <source>
        <strain evidence="5">LSX21</strain>
        <tissue evidence="5">Leaf</tissue>
    </source>
</reference>
<dbReference type="SMART" id="SM00360">
    <property type="entry name" value="RRM"/>
    <property type="match status" value="1"/>
</dbReference>
<evidence type="ECO:0000313" key="5">
    <source>
        <dbReference type="EMBL" id="KAK6925110.1"/>
    </source>
</evidence>
<dbReference type="Proteomes" id="UP001370490">
    <property type="component" value="Unassembled WGS sequence"/>
</dbReference>
<dbReference type="Pfam" id="PF00076">
    <property type="entry name" value="RRM_1"/>
    <property type="match status" value="1"/>
</dbReference>
<evidence type="ECO:0000259" key="4">
    <source>
        <dbReference type="PROSITE" id="PS50102"/>
    </source>
</evidence>
<dbReference type="Gene3D" id="3.30.70.330">
    <property type="match status" value="1"/>
</dbReference>
<name>A0AAN8Z7C8_9MAGN</name>
<keyword evidence="1 2" id="KW-0694">RNA-binding</keyword>
<dbReference type="PANTHER" id="PTHR48027">
    <property type="entry name" value="HETEROGENEOUS NUCLEAR RIBONUCLEOPROTEIN 87F-RELATED"/>
    <property type="match status" value="1"/>
</dbReference>
<evidence type="ECO:0000256" key="1">
    <source>
        <dbReference type="ARBA" id="ARBA00022884"/>
    </source>
</evidence>
<dbReference type="FunFam" id="3.30.70.330:FF:000571">
    <property type="entry name" value="Glycine-rich RNA-binding protein 3 mitochondrial"/>
    <property type="match status" value="1"/>
</dbReference>
<dbReference type="AlphaFoldDB" id="A0AAN8Z7C8"/>
<dbReference type="CDD" id="cd21608">
    <property type="entry name" value="RRM2_NsCP33_like"/>
    <property type="match status" value="1"/>
</dbReference>
<feature type="region of interest" description="Disordered" evidence="3">
    <location>
        <begin position="234"/>
        <end position="257"/>
    </location>
</feature>
<evidence type="ECO:0000256" key="2">
    <source>
        <dbReference type="PROSITE-ProRule" id="PRU00176"/>
    </source>
</evidence>
<keyword evidence="6" id="KW-1185">Reference proteome</keyword>
<dbReference type="PROSITE" id="PS50102">
    <property type="entry name" value="RRM"/>
    <property type="match status" value="1"/>
</dbReference>
<sequence>GATMALFSKMGNALRQTVSRHGNAALSGANPSIFQMIRFMSSSKVFVGGISYGTDEQALRETFGHYGEVIEARVITDRDSGRSRGFGFVTFTSTEGASAAIQAMDGQDLQGRRIRVNYANDRGRGFGGGGGYGGGFGGGNYGGGGGGYGGGNYGGGGGGYGGNVDSYGGGSGAGYGGGGNVYGSDGGDNYGVSGGGGGSANFPTGGGNYSGGSFGAESNVSNATSYGSGNINIADITPTETPKQNEIISCDEPDISH</sequence>
<dbReference type="InterPro" id="IPR012677">
    <property type="entry name" value="Nucleotide-bd_a/b_plait_sf"/>
</dbReference>
<feature type="non-terminal residue" evidence="5">
    <location>
        <position position="1"/>
    </location>
</feature>
<dbReference type="EMBL" id="JBAMMX010000016">
    <property type="protein sequence ID" value="KAK6925110.1"/>
    <property type="molecule type" value="Genomic_DNA"/>
</dbReference>
<feature type="domain" description="RRM" evidence="4">
    <location>
        <begin position="43"/>
        <end position="121"/>
    </location>
</feature>
<dbReference type="InterPro" id="IPR048289">
    <property type="entry name" value="RRM2_NsCP33-like"/>
</dbReference>